<proteinExistence type="predicted"/>
<dbReference type="Proteomes" id="UP001159363">
    <property type="component" value="Chromosome 11"/>
</dbReference>
<evidence type="ECO:0008006" key="3">
    <source>
        <dbReference type="Google" id="ProtNLM"/>
    </source>
</evidence>
<name>A0ABQ9GHY3_9NEOP</name>
<keyword evidence="2" id="KW-1185">Reference proteome</keyword>
<evidence type="ECO:0000313" key="2">
    <source>
        <dbReference type="Proteomes" id="UP001159363"/>
    </source>
</evidence>
<sequence length="118" mass="14111">MKVCTGCIPDASLEEFDFTMCQKDSFGQLHHTECPVAIEEGLHLLRTMQSRRQRLKHSKSKEQRIHLAVNPRKREKLTRLLKRHSCERWKRKSLNAHFNRLKKCLLHYKDKMKNLNTD</sequence>
<gene>
    <name evidence="1" type="ORF">PR048_027957</name>
</gene>
<comment type="caution">
    <text evidence="1">The sequence shown here is derived from an EMBL/GenBank/DDBJ whole genome shotgun (WGS) entry which is preliminary data.</text>
</comment>
<protein>
    <recommendedName>
        <fullName evidence="3">Recombination activating protein 1</fullName>
    </recommendedName>
</protein>
<organism evidence="1 2">
    <name type="scientific">Dryococelus australis</name>
    <dbReference type="NCBI Taxonomy" id="614101"/>
    <lineage>
        <taxon>Eukaryota</taxon>
        <taxon>Metazoa</taxon>
        <taxon>Ecdysozoa</taxon>
        <taxon>Arthropoda</taxon>
        <taxon>Hexapoda</taxon>
        <taxon>Insecta</taxon>
        <taxon>Pterygota</taxon>
        <taxon>Neoptera</taxon>
        <taxon>Polyneoptera</taxon>
        <taxon>Phasmatodea</taxon>
        <taxon>Verophasmatodea</taxon>
        <taxon>Anareolatae</taxon>
        <taxon>Phasmatidae</taxon>
        <taxon>Eurycanthinae</taxon>
        <taxon>Dryococelus</taxon>
    </lineage>
</organism>
<reference evidence="1 2" key="1">
    <citation type="submission" date="2023-02" db="EMBL/GenBank/DDBJ databases">
        <title>LHISI_Scaffold_Assembly.</title>
        <authorList>
            <person name="Stuart O.P."/>
            <person name="Cleave R."/>
            <person name="Magrath M.J.L."/>
            <person name="Mikheyev A.S."/>
        </authorList>
    </citation>
    <scope>NUCLEOTIDE SEQUENCE [LARGE SCALE GENOMIC DNA]</scope>
    <source>
        <strain evidence="1">Daus_M_001</strain>
        <tissue evidence="1">Leg muscle</tissue>
    </source>
</reference>
<accession>A0ABQ9GHY3</accession>
<evidence type="ECO:0000313" key="1">
    <source>
        <dbReference type="EMBL" id="KAJ8871630.1"/>
    </source>
</evidence>
<dbReference type="EMBL" id="JARBHB010000012">
    <property type="protein sequence ID" value="KAJ8871630.1"/>
    <property type="molecule type" value="Genomic_DNA"/>
</dbReference>